<gene>
    <name evidence="2" type="ORF">GCM10010123_02150</name>
</gene>
<keyword evidence="3" id="KW-1185">Reference proteome</keyword>
<feature type="region of interest" description="Disordered" evidence="1">
    <location>
        <begin position="212"/>
        <end position="258"/>
    </location>
</feature>
<evidence type="ECO:0000256" key="1">
    <source>
        <dbReference type="SAM" id="MobiDB-lite"/>
    </source>
</evidence>
<accession>A0A8J3F830</accession>
<organism evidence="2 3">
    <name type="scientific">Pilimelia anulata</name>
    <dbReference type="NCBI Taxonomy" id="53371"/>
    <lineage>
        <taxon>Bacteria</taxon>
        <taxon>Bacillati</taxon>
        <taxon>Actinomycetota</taxon>
        <taxon>Actinomycetes</taxon>
        <taxon>Micromonosporales</taxon>
        <taxon>Micromonosporaceae</taxon>
        <taxon>Pilimelia</taxon>
    </lineage>
</organism>
<evidence type="ECO:0000313" key="2">
    <source>
        <dbReference type="EMBL" id="GGJ75805.1"/>
    </source>
</evidence>
<feature type="compositionally biased region" description="Gly residues" evidence="1">
    <location>
        <begin position="249"/>
        <end position="258"/>
    </location>
</feature>
<dbReference type="RefSeq" id="WP_189168090.1">
    <property type="nucleotide sequence ID" value="NZ_BMQB01000001.1"/>
</dbReference>
<reference evidence="2" key="1">
    <citation type="journal article" date="2014" name="Int. J. Syst. Evol. Microbiol.">
        <title>Complete genome sequence of Corynebacterium casei LMG S-19264T (=DSM 44701T), isolated from a smear-ripened cheese.</title>
        <authorList>
            <consortium name="US DOE Joint Genome Institute (JGI-PGF)"/>
            <person name="Walter F."/>
            <person name="Albersmeier A."/>
            <person name="Kalinowski J."/>
            <person name="Ruckert C."/>
        </authorList>
    </citation>
    <scope>NUCLEOTIDE SEQUENCE</scope>
    <source>
        <strain evidence="2">JCM 3090</strain>
    </source>
</reference>
<dbReference type="AlphaFoldDB" id="A0A8J3F830"/>
<proteinExistence type="predicted"/>
<reference evidence="2" key="2">
    <citation type="submission" date="2020-09" db="EMBL/GenBank/DDBJ databases">
        <authorList>
            <person name="Sun Q."/>
            <person name="Ohkuma M."/>
        </authorList>
    </citation>
    <scope>NUCLEOTIDE SEQUENCE</scope>
    <source>
        <strain evidence="2">JCM 3090</strain>
    </source>
</reference>
<dbReference type="Proteomes" id="UP000649739">
    <property type="component" value="Unassembled WGS sequence"/>
</dbReference>
<sequence>MGDALSSGPTAVNTADPAAISRALQAVTEAASSHRQLASVTRPVTTASAATSAGTDAVLPLHPILRELCPWPGGLRRGATLAVTGSRTLLWAVLASIVATGQWAAVVGDPSLGMVAAAEHGLPLDRLAIVADPGPDWPSVVAQLLDGLPVVAVNTTGPVSASTARALSARARRAGSLLIPMNAQWPGWDLTLTATGKTWHGLKAGRGRLRQLKDRSGHRTRRPSRSRHHHHHHAAAAAAADGRPKGRTAGYGGRSNQP</sequence>
<evidence type="ECO:0000313" key="3">
    <source>
        <dbReference type="Proteomes" id="UP000649739"/>
    </source>
</evidence>
<dbReference type="EMBL" id="BMQB01000001">
    <property type="protein sequence ID" value="GGJ75805.1"/>
    <property type="molecule type" value="Genomic_DNA"/>
</dbReference>
<feature type="compositionally biased region" description="Basic residues" evidence="1">
    <location>
        <begin position="218"/>
        <end position="234"/>
    </location>
</feature>
<name>A0A8J3F830_9ACTN</name>
<protein>
    <submittedName>
        <fullName evidence="2">Uncharacterized protein</fullName>
    </submittedName>
</protein>
<comment type="caution">
    <text evidence="2">The sequence shown here is derived from an EMBL/GenBank/DDBJ whole genome shotgun (WGS) entry which is preliminary data.</text>
</comment>